<dbReference type="PANTHER" id="PTHR46641:SF2">
    <property type="entry name" value="FMRFAMIDE RECEPTOR"/>
    <property type="match status" value="1"/>
</dbReference>
<dbReference type="PRINTS" id="PR00237">
    <property type="entry name" value="GPCRRHODOPSN"/>
</dbReference>
<dbReference type="GO" id="GO:0016020">
    <property type="term" value="C:membrane"/>
    <property type="evidence" value="ECO:0007669"/>
    <property type="project" value="UniProtKB-SubCell"/>
</dbReference>
<keyword evidence="2 5" id="KW-0812">Transmembrane</keyword>
<evidence type="ECO:0000256" key="2">
    <source>
        <dbReference type="ARBA" id="ARBA00022692"/>
    </source>
</evidence>
<organism evidence="7 8">
    <name type="scientific">Lymnaea stagnalis</name>
    <name type="common">Great pond snail</name>
    <name type="synonym">Helix stagnalis</name>
    <dbReference type="NCBI Taxonomy" id="6523"/>
    <lineage>
        <taxon>Eukaryota</taxon>
        <taxon>Metazoa</taxon>
        <taxon>Spiralia</taxon>
        <taxon>Lophotrochozoa</taxon>
        <taxon>Mollusca</taxon>
        <taxon>Gastropoda</taxon>
        <taxon>Heterobranchia</taxon>
        <taxon>Euthyneura</taxon>
        <taxon>Panpulmonata</taxon>
        <taxon>Hygrophila</taxon>
        <taxon>Lymnaeoidea</taxon>
        <taxon>Lymnaeidae</taxon>
        <taxon>Lymnaea</taxon>
    </lineage>
</organism>
<dbReference type="Gene3D" id="1.20.1070.10">
    <property type="entry name" value="Rhodopsin 7-helix transmembrane proteins"/>
    <property type="match status" value="1"/>
</dbReference>
<proteinExistence type="predicted"/>
<feature type="domain" description="G-protein coupled receptors family 1 profile" evidence="6">
    <location>
        <begin position="83"/>
        <end position="358"/>
    </location>
</feature>
<feature type="transmembrane region" description="Helical" evidence="5">
    <location>
        <begin position="72"/>
        <end position="92"/>
    </location>
</feature>
<evidence type="ECO:0000256" key="5">
    <source>
        <dbReference type="SAM" id="Phobius"/>
    </source>
</evidence>
<keyword evidence="4 5" id="KW-0472">Membrane</keyword>
<keyword evidence="3 5" id="KW-1133">Transmembrane helix</keyword>
<evidence type="ECO:0000313" key="8">
    <source>
        <dbReference type="Proteomes" id="UP001497497"/>
    </source>
</evidence>
<feature type="transmembrane region" description="Helical" evidence="5">
    <location>
        <begin position="144"/>
        <end position="166"/>
    </location>
</feature>
<comment type="caution">
    <text evidence="7">The sequence shown here is derived from an EMBL/GenBank/DDBJ whole genome shotgun (WGS) entry which is preliminary data.</text>
</comment>
<feature type="transmembrane region" description="Helical" evidence="5">
    <location>
        <begin position="292"/>
        <end position="319"/>
    </location>
</feature>
<dbReference type="Pfam" id="PF00001">
    <property type="entry name" value="7tm_1"/>
    <property type="match status" value="1"/>
</dbReference>
<feature type="transmembrane region" description="Helical" evidence="5">
    <location>
        <begin position="339"/>
        <end position="361"/>
    </location>
</feature>
<dbReference type="SUPFAM" id="SSF81321">
    <property type="entry name" value="Family A G protein-coupled receptor-like"/>
    <property type="match status" value="1"/>
</dbReference>
<dbReference type="EMBL" id="CAXITT010000036">
    <property type="protein sequence ID" value="CAL1528694.1"/>
    <property type="molecule type" value="Genomic_DNA"/>
</dbReference>
<dbReference type="PROSITE" id="PS50262">
    <property type="entry name" value="G_PROTEIN_RECEP_F1_2"/>
    <property type="match status" value="1"/>
</dbReference>
<comment type="subcellular location">
    <subcellularLocation>
        <location evidence="1">Membrane</location>
    </subcellularLocation>
</comment>
<evidence type="ECO:0000256" key="4">
    <source>
        <dbReference type="ARBA" id="ARBA00023136"/>
    </source>
</evidence>
<dbReference type="InterPro" id="IPR017452">
    <property type="entry name" value="GPCR_Rhodpsn_7TM"/>
</dbReference>
<evidence type="ECO:0000259" key="6">
    <source>
        <dbReference type="PROSITE" id="PS50262"/>
    </source>
</evidence>
<name>A0AAV2H4T4_LYMST</name>
<dbReference type="InterPro" id="IPR000276">
    <property type="entry name" value="GPCR_Rhodpsn"/>
</dbReference>
<dbReference type="GO" id="GO:0004930">
    <property type="term" value="F:G protein-coupled receptor activity"/>
    <property type="evidence" value="ECO:0007669"/>
    <property type="project" value="InterPro"/>
</dbReference>
<sequence>MQAFINGSAPMLPTSASISTANASDVGDPTQDTALDALLTIDYDVVGNLSGEAWMKYSCASFERPSGFLKNILEPIICGCGIVGIILTMVVLSRKTMCTSTNCYLSALAVADLLFLLLLSSKILVDQLADCSFLKDSEGAMFEVYSIIFMDIFQYLTVVVTVMLGVERYIAICHPMRAMTICTVKRARVIIVALTICSFILMSPKFLDLKVDYTPLATGGNKLVVSYMYLYDNRAYTYIVTGLLLTMLPLITLMALNFRLILEIRRSSRYLQYHLGTDWHVRSVVSKEELKITMMLVSVIIAFFACHAPYMVYSFITAIHDYDTVDHPFMTNSPSFKSLKNVCHSLLALKSSCNFILYCWFSEKFWTTFKRTFCLHHCVPKQVANVPNSCNNNYSHNLAHRPSYITKVTTC</sequence>
<feature type="transmembrane region" description="Helical" evidence="5">
    <location>
        <begin position="187"/>
        <end position="207"/>
    </location>
</feature>
<accession>A0AAV2H4T4</accession>
<protein>
    <recommendedName>
        <fullName evidence="6">G-protein coupled receptors family 1 profile domain-containing protein</fullName>
    </recommendedName>
</protein>
<dbReference type="AlphaFoldDB" id="A0AAV2H4T4"/>
<reference evidence="7 8" key="1">
    <citation type="submission" date="2024-04" db="EMBL/GenBank/DDBJ databases">
        <authorList>
            <consortium name="Genoscope - CEA"/>
            <person name="William W."/>
        </authorList>
    </citation>
    <scope>NUCLEOTIDE SEQUENCE [LARGE SCALE GENOMIC DNA]</scope>
</reference>
<evidence type="ECO:0000256" key="3">
    <source>
        <dbReference type="ARBA" id="ARBA00022989"/>
    </source>
</evidence>
<feature type="transmembrane region" description="Helical" evidence="5">
    <location>
        <begin position="104"/>
        <end position="124"/>
    </location>
</feature>
<dbReference type="Proteomes" id="UP001497497">
    <property type="component" value="Unassembled WGS sequence"/>
</dbReference>
<dbReference type="InterPro" id="IPR052954">
    <property type="entry name" value="GPCR-Ligand_Int"/>
</dbReference>
<evidence type="ECO:0000313" key="7">
    <source>
        <dbReference type="EMBL" id="CAL1528694.1"/>
    </source>
</evidence>
<gene>
    <name evidence="7" type="ORF">GSLYS_00002864001</name>
</gene>
<keyword evidence="8" id="KW-1185">Reference proteome</keyword>
<dbReference type="CDD" id="cd14978">
    <property type="entry name" value="7tmA_FMRFamide_R-like"/>
    <property type="match status" value="1"/>
</dbReference>
<dbReference type="PANTHER" id="PTHR46641">
    <property type="entry name" value="FMRFAMIDE RECEPTOR-RELATED"/>
    <property type="match status" value="1"/>
</dbReference>
<feature type="transmembrane region" description="Helical" evidence="5">
    <location>
        <begin position="235"/>
        <end position="262"/>
    </location>
</feature>
<evidence type="ECO:0000256" key="1">
    <source>
        <dbReference type="ARBA" id="ARBA00004370"/>
    </source>
</evidence>